<gene>
    <name evidence="2" type="ORF">CCAM_LOCUS44057</name>
</gene>
<feature type="signal peptide" evidence="1">
    <location>
        <begin position="1"/>
        <end position="23"/>
    </location>
</feature>
<evidence type="ECO:0008006" key="4">
    <source>
        <dbReference type="Google" id="ProtNLM"/>
    </source>
</evidence>
<evidence type="ECO:0000313" key="2">
    <source>
        <dbReference type="EMBL" id="VFR02282.1"/>
    </source>
</evidence>
<sequence>MQSCGHLCWILAVVKCCWILGLAEYGHGDTASLMAGPWRWKFMEVAGKLLDRGLSTTCCCFGNGGNWTGLLDRGAGIAISIGLGRPPDPLLLWEWGCRTYFYMENGAATSGLLCWGCNWI</sequence>
<keyword evidence="3" id="KW-1185">Reference proteome</keyword>
<evidence type="ECO:0000256" key="1">
    <source>
        <dbReference type="SAM" id="SignalP"/>
    </source>
</evidence>
<dbReference type="AlphaFoldDB" id="A0A484NL91"/>
<protein>
    <recommendedName>
        <fullName evidence="4">Secreted protein</fullName>
    </recommendedName>
</protein>
<name>A0A484NL91_9ASTE</name>
<feature type="chain" id="PRO_5019844308" description="Secreted protein" evidence="1">
    <location>
        <begin position="24"/>
        <end position="120"/>
    </location>
</feature>
<dbReference type="EMBL" id="OOIL02006793">
    <property type="protein sequence ID" value="VFR02282.1"/>
    <property type="molecule type" value="Genomic_DNA"/>
</dbReference>
<accession>A0A484NL91</accession>
<dbReference type="Proteomes" id="UP000595140">
    <property type="component" value="Unassembled WGS sequence"/>
</dbReference>
<keyword evidence="1" id="KW-0732">Signal</keyword>
<proteinExistence type="predicted"/>
<organism evidence="2 3">
    <name type="scientific">Cuscuta campestris</name>
    <dbReference type="NCBI Taxonomy" id="132261"/>
    <lineage>
        <taxon>Eukaryota</taxon>
        <taxon>Viridiplantae</taxon>
        <taxon>Streptophyta</taxon>
        <taxon>Embryophyta</taxon>
        <taxon>Tracheophyta</taxon>
        <taxon>Spermatophyta</taxon>
        <taxon>Magnoliopsida</taxon>
        <taxon>eudicotyledons</taxon>
        <taxon>Gunneridae</taxon>
        <taxon>Pentapetalae</taxon>
        <taxon>asterids</taxon>
        <taxon>lamiids</taxon>
        <taxon>Solanales</taxon>
        <taxon>Convolvulaceae</taxon>
        <taxon>Cuscuteae</taxon>
        <taxon>Cuscuta</taxon>
        <taxon>Cuscuta subgen. Grammica</taxon>
        <taxon>Cuscuta sect. Cleistogrammica</taxon>
    </lineage>
</organism>
<evidence type="ECO:0000313" key="3">
    <source>
        <dbReference type="Proteomes" id="UP000595140"/>
    </source>
</evidence>
<reference evidence="2" key="1">
    <citation type="submission" date="2018-04" db="EMBL/GenBank/DDBJ databases">
        <authorList>
            <person name="Vogel A."/>
        </authorList>
    </citation>
    <scope>NUCLEOTIDE SEQUENCE [LARGE SCALE GENOMIC DNA]</scope>
</reference>